<evidence type="ECO:0008006" key="5">
    <source>
        <dbReference type="Google" id="ProtNLM"/>
    </source>
</evidence>
<dbReference type="InterPro" id="IPR002347">
    <property type="entry name" value="SDR_fam"/>
</dbReference>
<comment type="caution">
    <text evidence="3">The sequence shown here is derived from an EMBL/GenBank/DDBJ whole genome shotgun (WGS) entry which is preliminary data.</text>
</comment>
<name>A0A8H3AU52_9AGAM</name>
<dbReference type="GO" id="GO:0050664">
    <property type="term" value="F:oxidoreductase activity, acting on NAD(P)H, oxygen as acceptor"/>
    <property type="evidence" value="ECO:0007669"/>
    <property type="project" value="TreeGrafter"/>
</dbReference>
<dbReference type="PANTHER" id="PTHR43008:SF4">
    <property type="entry name" value="CHAIN DEHYDROGENASE, PUTATIVE (AFU_ORTHOLOGUE AFUA_4G08710)-RELATED"/>
    <property type="match status" value="1"/>
</dbReference>
<evidence type="ECO:0000313" key="3">
    <source>
        <dbReference type="EMBL" id="CAE6440919.1"/>
    </source>
</evidence>
<proteinExistence type="inferred from homology"/>
<comment type="similarity">
    <text evidence="1">Belongs to the short-chain dehydrogenases/reductases (SDR) family.</text>
</comment>
<dbReference type="FunFam" id="3.40.50.720:FF:000084">
    <property type="entry name" value="Short-chain dehydrogenase reductase"/>
    <property type="match status" value="1"/>
</dbReference>
<reference evidence="3" key="1">
    <citation type="submission" date="2021-01" db="EMBL/GenBank/DDBJ databases">
        <authorList>
            <person name="Kaushik A."/>
        </authorList>
    </citation>
    <scope>NUCLEOTIDE SEQUENCE</scope>
    <source>
        <strain evidence="3">Type strain: AG8-Rh-89/</strain>
    </source>
</reference>
<dbReference type="PRINTS" id="PR00081">
    <property type="entry name" value="GDHRDH"/>
</dbReference>
<accession>A0A8H3AU52</accession>
<gene>
    <name evidence="3" type="ORF">RDB_LOCUS29169</name>
</gene>
<dbReference type="EMBL" id="CAJMWZ010001723">
    <property type="protein sequence ID" value="CAE6440919.1"/>
    <property type="molecule type" value="Genomic_DNA"/>
</dbReference>
<sequence>MSQPNPTLSSFSLTSRVGVVTGANRGLGLEMTRAFIEAGASKVYAFDLPEAPGPEFVAVLESFGDKLEYVRADVSQQQIMWKKVQEIAEKEGRLDFCFAGAGIGASHSCLEYKAEDFEKVMNVNCNGAFYTAQACARQMVKFGTEGSIVLVASIAGSVTLRDAHVTAYQASKAAVLAIARSMACELGPKKIRVNTLSPGYIPTGLTGPFLDIQGVAESWASQNPLGRLGQPHEIRGAAVWLVSDASTFCTGSE</sequence>
<dbReference type="Gene3D" id="3.40.50.720">
    <property type="entry name" value="NAD(P)-binding Rossmann-like Domain"/>
    <property type="match status" value="1"/>
</dbReference>
<protein>
    <recommendedName>
        <fullName evidence="5">NAD(P)-binding protein</fullName>
    </recommendedName>
</protein>
<dbReference type="PRINTS" id="PR00080">
    <property type="entry name" value="SDRFAMILY"/>
</dbReference>
<evidence type="ECO:0000256" key="2">
    <source>
        <dbReference type="ARBA" id="ARBA00023002"/>
    </source>
</evidence>
<evidence type="ECO:0000313" key="4">
    <source>
        <dbReference type="Proteomes" id="UP000663850"/>
    </source>
</evidence>
<dbReference type="SUPFAM" id="SSF51735">
    <property type="entry name" value="NAD(P)-binding Rossmann-fold domains"/>
    <property type="match status" value="1"/>
</dbReference>
<dbReference type="AlphaFoldDB" id="A0A8H3AU52"/>
<dbReference type="Pfam" id="PF13561">
    <property type="entry name" value="adh_short_C2"/>
    <property type="match status" value="1"/>
</dbReference>
<organism evidence="3 4">
    <name type="scientific">Rhizoctonia solani</name>
    <dbReference type="NCBI Taxonomy" id="456999"/>
    <lineage>
        <taxon>Eukaryota</taxon>
        <taxon>Fungi</taxon>
        <taxon>Dikarya</taxon>
        <taxon>Basidiomycota</taxon>
        <taxon>Agaricomycotina</taxon>
        <taxon>Agaricomycetes</taxon>
        <taxon>Cantharellales</taxon>
        <taxon>Ceratobasidiaceae</taxon>
        <taxon>Rhizoctonia</taxon>
    </lineage>
</organism>
<dbReference type="Proteomes" id="UP000663850">
    <property type="component" value="Unassembled WGS sequence"/>
</dbReference>
<dbReference type="InterPro" id="IPR036291">
    <property type="entry name" value="NAD(P)-bd_dom_sf"/>
</dbReference>
<dbReference type="GO" id="GO:0016616">
    <property type="term" value="F:oxidoreductase activity, acting on the CH-OH group of donors, NAD or NADP as acceptor"/>
    <property type="evidence" value="ECO:0007669"/>
    <property type="project" value="UniProtKB-ARBA"/>
</dbReference>
<evidence type="ECO:0000256" key="1">
    <source>
        <dbReference type="ARBA" id="ARBA00006484"/>
    </source>
</evidence>
<keyword evidence="2" id="KW-0560">Oxidoreductase</keyword>
<dbReference type="PANTHER" id="PTHR43008">
    <property type="entry name" value="BENZIL REDUCTASE"/>
    <property type="match status" value="1"/>
</dbReference>